<dbReference type="CDD" id="cd21133">
    <property type="entry name" value="EVE"/>
    <property type="match status" value="1"/>
</dbReference>
<evidence type="ECO:0000256" key="2">
    <source>
        <dbReference type="ARBA" id="ARBA00014654"/>
    </source>
</evidence>
<dbReference type="InterPro" id="IPR047197">
    <property type="entry name" value="THYN1-like_EVE"/>
</dbReference>
<sequence>MPPRKRTSPGVADSDGGPVPKRRSSRQAALATTKEETPAVEQIHKAIAKPRAEPVAKSANPPSDEPSKAVNVTVASHGGGISDGVDVDAIPVINPEAPRHEGEWYWLMKAEPETRLENGVDVKFSIDDLKAKTKPEGWDARNHMRNMNAGDKAFFYHSNCKEPGIAGIMEIVKEFSEDASAREPGSPYYDPKSTKENPRWILVHVEFRKKFAVPITLKELRELGTSGGPLENMQMLKQSRLSVSRVSKEEWHALCKLADEKAHEAGLEHERAKGVTVC</sequence>
<feature type="region of interest" description="Disordered" evidence="5">
    <location>
        <begin position="1"/>
        <end position="68"/>
    </location>
</feature>
<dbReference type="EMBL" id="SRPW01000751">
    <property type="protein sequence ID" value="KAG6012366.1"/>
    <property type="molecule type" value="Genomic_DNA"/>
</dbReference>
<dbReference type="PANTHER" id="PTHR14087:SF7">
    <property type="entry name" value="THYMOCYTE NUCLEAR PROTEIN 1"/>
    <property type="match status" value="1"/>
</dbReference>
<dbReference type="FunFam" id="3.10.590.10:FF:000003">
    <property type="entry name" value="Thymocyte nuclear protein 1"/>
    <property type="match status" value="1"/>
</dbReference>
<evidence type="ECO:0000256" key="1">
    <source>
        <dbReference type="ARBA" id="ARBA00004123"/>
    </source>
</evidence>
<dbReference type="InterPro" id="IPR015947">
    <property type="entry name" value="PUA-like_sf"/>
</dbReference>
<organism evidence="7 8">
    <name type="scientific">Claviceps pusilla</name>
    <dbReference type="NCBI Taxonomy" id="123648"/>
    <lineage>
        <taxon>Eukaryota</taxon>
        <taxon>Fungi</taxon>
        <taxon>Dikarya</taxon>
        <taxon>Ascomycota</taxon>
        <taxon>Pezizomycotina</taxon>
        <taxon>Sordariomycetes</taxon>
        <taxon>Hypocreomycetidae</taxon>
        <taxon>Hypocreales</taxon>
        <taxon>Clavicipitaceae</taxon>
        <taxon>Claviceps</taxon>
    </lineage>
</organism>
<dbReference type="InterPro" id="IPR002740">
    <property type="entry name" value="EVE_domain"/>
</dbReference>
<proteinExistence type="predicted"/>
<comment type="subcellular location">
    <subcellularLocation>
        <location evidence="1">Nucleus</location>
    </subcellularLocation>
</comment>
<evidence type="ECO:0000313" key="8">
    <source>
        <dbReference type="Proteomes" id="UP000748025"/>
    </source>
</evidence>
<keyword evidence="8" id="KW-1185">Reference proteome</keyword>
<keyword evidence="3" id="KW-0597">Phosphoprotein</keyword>
<keyword evidence="4" id="KW-0539">Nucleus</keyword>
<dbReference type="OrthoDB" id="41445at2759"/>
<dbReference type="InterPro" id="IPR052181">
    <property type="entry name" value="5hmC_binding"/>
</dbReference>
<evidence type="ECO:0000256" key="3">
    <source>
        <dbReference type="ARBA" id="ARBA00022553"/>
    </source>
</evidence>
<dbReference type="SUPFAM" id="SSF88697">
    <property type="entry name" value="PUA domain-like"/>
    <property type="match status" value="1"/>
</dbReference>
<evidence type="ECO:0000313" key="7">
    <source>
        <dbReference type="EMBL" id="KAG6012366.1"/>
    </source>
</evidence>
<evidence type="ECO:0000259" key="6">
    <source>
        <dbReference type="Pfam" id="PF01878"/>
    </source>
</evidence>
<name>A0A9P7NBU1_9HYPO</name>
<reference evidence="7" key="1">
    <citation type="journal article" date="2020" name="bioRxiv">
        <title>Whole genome comparisons of ergot fungi reveals the divergence and evolution of species within the genus Claviceps are the result of varying mechanisms driving genome evolution and host range expansion.</title>
        <authorList>
            <person name="Wyka S.A."/>
            <person name="Mondo S.J."/>
            <person name="Liu M."/>
            <person name="Dettman J."/>
            <person name="Nalam V."/>
            <person name="Broders K.D."/>
        </authorList>
    </citation>
    <scope>NUCLEOTIDE SEQUENCE</scope>
    <source>
        <strain evidence="7">CCC 602</strain>
    </source>
</reference>
<gene>
    <name evidence="7" type="ORF">E4U43_007824</name>
</gene>
<dbReference type="Proteomes" id="UP000748025">
    <property type="component" value="Unassembled WGS sequence"/>
</dbReference>
<accession>A0A9P7NBU1</accession>
<feature type="domain" description="EVE" evidence="6">
    <location>
        <begin position="105"/>
        <end position="257"/>
    </location>
</feature>
<dbReference type="Gene3D" id="3.10.590.10">
    <property type="entry name" value="ph1033 like domains"/>
    <property type="match status" value="1"/>
</dbReference>
<protein>
    <recommendedName>
        <fullName evidence="2">Thymocyte nuclear protein 1</fullName>
    </recommendedName>
</protein>
<dbReference type="GO" id="GO:0005634">
    <property type="term" value="C:nucleus"/>
    <property type="evidence" value="ECO:0007669"/>
    <property type="project" value="UniProtKB-SubCell"/>
</dbReference>
<evidence type="ECO:0000256" key="5">
    <source>
        <dbReference type="SAM" id="MobiDB-lite"/>
    </source>
</evidence>
<dbReference type="AlphaFoldDB" id="A0A9P7NBU1"/>
<evidence type="ECO:0000256" key="4">
    <source>
        <dbReference type="ARBA" id="ARBA00023242"/>
    </source>
</evidence>
<comment type="caution">
    <text evidence="7">The sequence shown here is derived from an EMBL/GenBank/DDBJ whole genome shotgun (WGS) entry which is preliminary data.</text>
</comment>
<dbReference type="PANTHER" id="PTHR14087">
    <property type="entry name" value="THYMOCYTE NUCLEAR PROTEIN 1"/>
    <property type="match status" value="1"/>
</dbReference>
<dbReference type="Pfam" id="PF01878">
    <property type="entry name" value="EVE"/>
    <property type="match status" value="1"/>
</dbReference>